<organism evidence="1 2">
    <name type="scientific">Tanacetum coccineum</name>
    <dbReference type="NCBI Taxonomy" id="301880"/>
    <lineage>
        <taxon>Eukaryota</taxon>
        <taxon>Viridiplantae</taxon>
        <taxon>Streptophyta</taxon>
        <taxon>Embryophyta</taxon>
        <taxon>Tracheophyta</taxon>
        <taxon>Spermatophyta</taxon>
        <taxon>Magnoliopsida</taxon>
        <taxon>eudicotyledons</taxon>
        <taxon>Gunneridae</taxon>
        <taxon>Pentapetalae</taxon>
        <taxon>asterids</taxon>
        <taxon>campanulids</taxon>
        <taxon>Asterales</taxon>
        <taxon>Asteraceae</taxon>
        <taxon>Asteroideae</taxon>
        <taxon>Anthemideae</taxon>
        <taxon>Anthemidinae</taxon>
        <taxon>Tanacetum</taxon>
    </lineage>
</organism>
<reference evidence="1" key="1">
    <citation type="journal article" date="2022" name="Int. J. Mol. Sci.">
        <title>Draft Genome of Tanacetum Coccineum: Genomic Comparison of Closely Related Tanacetum-Family Plants.</title>
        <authorList>
            <person name="Yamashiro T."/>
            <person name="Shiraishi A."/>
            <person name="Nakayama K."/>
            <person name="Satake H."/>
        </authorList>
    </citation>
    <scope>NUCLEOTIDE SEQUENCE</scope>
</reference>
<comment type="caution">
    <text evidence="1">The sequence shown here is derived from an EMBL/GenBank/DDBJ whole genome shotgun (WGS) entry which is preliminary data.</text>
</comment>
<reference evidence="1" key="2">
    <citation type="submission" date="2022-01" db="EMBL/GenBank/DDBJ databases">
        <authorList>
            <person name="Yamashiro T."/>
            <person name="Shiraishi A."/>
            <person name="Satake H."/>
            <person name="Nakayama K."/>
        </authorList>
    </citation>
    <scope>NUCLEOTIDE SEQUENCE</scope>
</reference>
<proteinExistence type="predicted"/>
<sequence>MLLEHQDVISKFRSPSWWKELSKDMGSEILPGRDGSCGKTFKPITSLIAKGKFEINVERSPWNELRFAPTGWCRIVKAPYCSHRGVQWCYGSPCGLVWNNLLRYE</sequence>
<accession>A0ABQ5BKG2</accession>
<evidence type="ECO:0000313" key="2">
    <source>
        <dbReference type="Proteomes" id="UP001151760"/>
    </source>
</evidence>
<name>A0ABQ5BKG2_9ASTR</name>
<protein>
    <submittedName>
        <fullName evidence="1">Uncharacterized protein</fullName>
    </submittedName>
</protein>
<dbReference type="EMBL" id="BQNB010013386">
    <property type="protein sequence ID" value="GJT15315.1"/>
    <property type="molecule type" value="Genomic_DNA"/>
</dbReference>
<dbReference type="Proteomes" id="UP001151760">
    <property type="component" value="Unassembled WGS sequence"/>
</dbReference>
<keyword evidence="2" id="KW-1185">Reference proteome</keyword>
<evidence type="ECO:0000313" key="1">
    <source>
        <dbReference type="EMBL" id="GJT15315.1"/>
    </source>
</evidence>
<gene>
    <name evidence="1" type="ORF">Tco_0874021</name>
</gene>